<dbReference type="PANTHER" id="PTHR46268:SF15">
    <property type="entry name" value="UNIVERSAL STRESS PROTEIN HP_0031"/>
    <property type="match status" value="1"/>
</dbReference>
<dbReference type="Proteomes" id="UP000632498">
    <property type="component" value="Unassembled WGS sequence"/>
</dbReference>
<dbReference type="PANTHER" id="PTHR46268">
    <property type="entry name" value="STRESS RESPONSE PROTEIN NHAX"/>
    <property type="match status" value="1"/>
</dbReference>
<evidence type="ECO:0000259" key="2">
    <source>
        <dbReference type="Pfam" id="PF00582"/>
    </source>
</evidence>
<dbReference type="Gene3D" id="3.40.50.12370">
    <property type="match status" value="1"/>
</dbReference>
<name>A0A917BXI4_9PROT</name>
<protein>
    <submittedName>
        <fullName evidence="3">Universal stress protein UspA</fullName>
    </submittedName>
</protein>
<organism evidence="3 4">
    <name type="scientific">Terasakiella brassicae</name>
    <dbReference type="NCBI Taxonomy" id="1634917"/>
    <lineage>
        <taxon>Bacteria</taxon>
        <taxon>Pseudomonadati</taxon>
        <taxon>Pseudomonadota</taxon>
        <taxon>Alphaproteobacteria</taxon>
        <taxon>Rhodospirillales</taxon>
        <taxon>Terasakiellaceae</taxon>
        <taxon>Terasakiella</taxon>
    </lineage>
</organism>
<dbReference type="SUPFAM" id="SSF52402">
    <property type="entry name" value="Adenine nucleotide alpha hydrolases-like"/>
    <property type="match status" value="2"/>
</dbReference>
<dbReference type="Pfam" id="PF00582">
    <property type="entry name" value="Usp"/>
    <property type="match status" value="1"/>
</dbReference>
<accession>A0A917BXI4</accession>
<dbReference type="PRINTS" id="PR01438">
    <property type="entry name" value="UNVRSLSTRESS"/>
</dbReference>
<sequence>MSMKSILAPIDGTATSNGVLQAAFVLAGAFKAHVNALHVLPDPKAAVPLLGEGMSGAMIEDMISMAEKEGNEQRQKARTLYQDMLAKHGVNESDVQLAGVELSASWVEDQGREDEVIAHHGRLADLILVSKPQQDNEVYTTLALNAALFETGRPMLLLPPSSMTAFPQVVTICWNGSMEGARAVAAALPFIKMAKIVHIITADTSSTDGPVGENLAKYLRWHGVETQSVFFSPAGKSVGLALLSESQKLGAELMVMGGYTHSRMRELILGGATRDVIENADIPVVMGH</sequence>
<dbReference type="CDD" id="cd00293">
    <property type="entry name" value="USP-like"/>
    <property type="match status" value="1"/>
</dbReference>
<evidence type="ECO:0000313" key="4">
    <source>
        <dbReference type="Proteomes" id="UP000632498"/>
    </source>
</evidence>
<dbReference type="RefSeq" id="WP_188662818.1">
    <property type="nucleotide sequence ID" value="NZ_BMHV01000007.1"/>
</dbReference>
<reference evidence="3" key="1">
    <citation type="journal article" date="2014" name="Int. J. Syst. Evol. Microbiol.">
        <title>Complete genome sequence of Corynebacterium casei LMG S-19264T (=DSM 44701T), isolated from a smear-ripened cheese.</title>
        <authorList>
            <consortium name="US DOE Joint Genome Institute (JGI-PGF)"/>
            <person name="Walter F."/>
            <person name="Albersmeier A."/>
            <person name="Kalinowski J."/>
            <person name="Ruckert C."/>
        </authorList>
    </citation>
    <scope>NUCLEOTIDE SEQUENCE</scope>
    <source>
        <strain evidence="3">CGMCC 1.15254</strain>
    </source>
</reference>
<keyword evidence="4" id="KW-1185">Reference proteome</keyword>
<dbReference type="AlphaFoldDB" id="A0A917BXI4"/>
<comment type="similarity">
    <text evidence="1">Belongs to the universal stress protein A family.</text>
</comment>
<dbReference type="EMBL" id="BMHV01000007">
    <property type="protein sequence ID" value="GGF60005.1"/>
    <property type="molecule type" value="Genomic_DNA"/>
</dbReference>
<proteinExistence type="inferred from homology"/>
<dbReference type="InterPro" id="IPR006016">
    <property type="entry name" value="UspA"/>
</dbReference>
<feature type="domain" description="UspA" evidence="2">
    <location>
        <begin position="3"/>
        <end position="68"/>
    </location>
</feature>
<reference evidence="3" key="2">
    <citation type="submission" date="2020-09" db="EMBL/GenBank/DDBJ databases">
        <authorList>
            <person name="Sun Q."/>
            <person name="Zhou Y."/>
        </authorList>
    </citation>
    <scope>NUCLEOTIDE SEQUENCE</scope>
    <source>
        <strain evidence="3">CGMCC 1.15254</strain>
    </source>
</reference>
<dbReference type="InterPro" id="IPR006015">
    <property type="entry name" value="Universal_stress_UspA"/>
</dbReference>
<evidence type="ECO:0000256" key="1">
    <source>
        <dbReference type="ARBA" id="ARBA00008791"/>
    </source>
</evidence>
<comment type="caution">
    <text evidence="3">The sequence shown here is derived from an EMBL/GenBank/DDBJ whole genome shotgun (WGS) entry which is preliminary data.</text>
</comment>
<evidence type="ECO:0000313" key="3">
    <source>
        <dbReference type="EMBL" id="GGF60005.1"/>
    </source>
</evidence>
<gene>
    <name evidence="3" type="ORF">GCM10011332_12110</name>
</gene>